<dbReference type="RefSeq" id="WP_042843931.1">
    <property type="nucleotide sequence ID" value="NZ_JARRYG010000009.1"/>
</dbReference>
<protein>
    <recommendedName>
        <fullName evidence="6">DUF3899 domain-containing protein</fullName>
    </recommendedName>
</protein>
<gene>
    <name evidence="2" type="ORF">P7V44_10410</name>
    <name evidence="3" type="ORF">Q5E86_01715</name>
</gene>
<name>A0AA42K2L1_9GAMM</name>
<dbReference type="AlphaFoldDB" id="A0AA42K2L1"/>
<reference evidence="3" key="3">
    <citation type="journal article" date="2024" name="Int. J. Antimicrob. Agents">
        <title>Identification of a novel Providencia species showing multi-drug-resistant in three patients with hospital-acquired infection.</title>
        <authorList>
            <person name="Yang W."/>
            <person name="Chen J."/>
            <person name="Yang F."/>
            <person name="Ji P."/>
            <person name="Shen S."/>
            <person name="Yin D."/>
            <person name="Hu F."/>
        </authorList>
    </citation>
    <scope>NUCLEOTIDE SEQUENCE</scope>
    <source>
        <strain evidence="3">CRE-138-0111</strain>
    </source>
</reference>
<dbReference type="Proteomes" id="UP001176478">
    <property type="component" value="Unassembled WGS sequence"/>
</dbReference>
<evidence type="ECO:0000313" key="2">
    <source>
        <dbReference type="EMBL" id="MDG4696650.1"/>
    </source>
</evidence>
<evidence type="ECO:0000313" key="3">
    <source>
        <dbReference type="EMBL" id="MDO7855111.1"/>
    </source>
</evidence>
<accession>A0AA42K2L1</accession>
<evidence type="ECO:0000313" key="4">
    <source>
        <dbReference type="Proteomes" id="UP001156701"/>
    </source>
</evidence>
<keyword evidence="1" id="KW-0812">Transmembrane</keyword>
<organism evidence="2 4">
    <name type="scientific">Providencia huashanensis</name>
    <dbReference type="NCBI Taxonomy" id="3037798"/>
    <lineage>
        <taxon>Bacteria</taxon>
        <taxon>Pseudomonadati</taxon>
        <taxon>Pseudomonadota</taxon>
        <taxon>Gammaproteobacteria</taxon>
        <taxon>Enterobacterales</taxon>
        <taxon>Morganellaceae</taxon>
        <taxon>Providencia</taxon>
    </lineage>
</organism>
<keyword evidence="1" id="KW-1133">Transmembrane helix</keyword>
<keyword evidence="5" id="KW-1185">Reference proteome</keyword>
<evidence type="ECO:0000313" key="5">
    <source>
        <dbReference type="Proteomes" id="UP001176478"/>
    </source>
</evidence>
<evidence type="ECO:0008006" key="6">
    <source>
        <dbReference type="Google" id="ProtNLM"/>
    </source>
</evidence>
<sequence length="133" mass="16142">MNTLMDKNHGDIIIAFTNSWRYLATGSILSFICQFSLFLCLNYNKYYLFIAIIIFIISHYYIYRLWLDNHFFKIIYHQENTKAFDNTLTFLFPRKTKDRSMEQRWYGTKQLFTRALLSVLLLWLWLLITVVTL</sequence>
<feature type="transmembrane region" description="Helical" evidence="1">
    <location>
        <begin position="111"/>
        <end position="131"/>
    </location>
</feature>
<proteinExistence type="predicted"/>
<dbReference type="EMBL" id="JARRYG010000009">
    <property type="protein sequence ID" value="MDG4696650.1"/>
    <property type="molecule type" value="Genomic_DNA"/>
</dbReference>
<evidence type="ECO:0000256" key="1">
    <source>
        <dbReference type="SAM" id="Phobius"/>
    </source>
</evidence>
<feature type="transmembrane region" description="Helical" evidence="1">
    <location>
        <begin position="46"/>
        <end position="63"/>
    </location>
</feature>
<comment type="caution">
    <text evidence="2">The sequence shown here is derived from an EMBL/GenBank/DDBJ whole genome shotgun (WGS) entry which is preliminary data.</text>
</comment>
<keyword evidence="1" id="KW-0472">Membrane</keyword>
<reference evidence="2" key="1">
    <citation type="submission" date="2023-03" db="EMBL/GenBank/DDBJ databases">
        <title>a new species belonging to Providencia genus.</title>
        <authorList>
            <person name="Yang W."/>
            <person name="Hu F."/>
            <person name="Shen S."/>
            <person name="Ding L."/>
            <person name="Yin D."/>
        </authorList>
    </citation>
    <scope>NUCLEOTIDE SEQUENCE</scope>
    <source>
        <strain evidence="2">CRE-3FA-0001</strain>
    </source>
</reference>
<dbReference type="EMBL" id="JAUQTG010000001">
    <property type="protein sequence ID" value="MDO7855111.1"/>
    <property type="molecule type" value="Genomic_DNA"/>
</dbReference>
<dbReference type="Proteomes" id="UP001156701">
    <property type="component" value="Unassembled WGS sequence"/>
</dbReference>
<feature type="transmembrane region" description="Helical" evidence="1">
    <location>
        <begin position="20"/>
        <end position="39"/>
    </location>
</feature>
<reference evidence="3" key="2">
    <citation type="submission" date="2023-07" db="EMBL/GenBank/DDBJ databases">
        <authorList>
            <person name="Yang W."/>
            <person name="Chen J."/>
            <person name="Ji P."/>
            <person name="Hu F."/>
        </authorList>
    </citation>
    <scope>NUCLEOTIDE SEQUENCE</scope>
    <source>
        <strain evidence="3">CRE-138-0111</strain>
    </source>
</reference>